<evidence type="ECO:0000259" key="1">
    <source>
        <dbReference type="Pfam" id="PF05598"/>
    </source>
</evidence>
<protein>
    <submittedName>
        <fullName evidence="2">Cytochrome c oxidase</fullName>
        <ecNumber evidence="2">1.9.3.1</ecNumber>
    </submittedName>
</protein>
<dbReference type="AlphaFoldDB" id="F5RNA3"/>
<accession>F5RNA3</accession>
<name>F5RNA3_9FIRM</name>
<dbReference type="STRING" id="888060.HMPREF9081_1739"/>
<keyword evidence="3" id="KW-1185">Reference proteome</keyword>
<dbReference type="EC" id="1.9.3.1" evidence="2"/>
<evidence type="ECO:0000313" key="3">
    <source>
        <dbReference type="Proteomes" id="UP000004067"/>
    </source>
</evidence>
<dbReference type="Proteomes" id="UP000004067">
    <property type="component" value="Unassembled WGS sequence"/>
</dbReference>
<dbReference type="PANTHER" id="PTHR35604:SF2">
    <property type="entry name" value="TRANSPOSASE INSH FOR INSERTION SEQUENCE ELEMENT IS5A-RELATED"/>
    <property type="match status" value="1"/>
</dbReference>
<gene>
    <name evidence="2" type="primary">coxD</name>
    <name evidence="2" type="ORF">HMPREF9081_1739</name>
</gene>
<feature type="domain" description="Transposase InsH N-terminal" evidence="1">
    <location>
        <begin position="1"/>
        <end position="52"/>
    </location>
</feature>
<sequence length="89" mass="10345">MLRMYLMQNRFGLSDEGIEDAIYDSYAMKRFLKIDFSIERTPDATTLLHFRHLPEKHDITRKMFDDVKERPDAAGLIMHGGTIVDATII</sequence>
<organism evidence="2 3">
    <name type="scientific">Centipeda periodontii DSM 2778</name>
    <dbReference type="NCBI Taxonomy" id="888060"/>
    <lineage>
        <taxon>Bacteria</taxon>
        <taxon>Bacillati</taxon>
        <taxon>Bacillota</taxon>
        <taxon>Negativicutes</taxon>
        <taxon>Selenomonadales</taxon>
        <taxon>Selenomonadaceae</taxon>
        <taxon>Centipeda</taxon>
    </lineage>
</organism>
<keyword evidence="2" id="KW-0560">Oxidoreductase</keyword>
<feature type="non-terminal residue" evidence="2">
    <location>
        <position position="89"/>
    </location>
</feature>
<dbReference type="Pfam" id="PF05598">
    <property type="entry name" value="DUF772"/>
    <property type="match status" value="1"/>
</dbReference>
<comment type="caution">
    <text evidence="2">The sequence shown here is derived from an EMBL/GenBank/DDBJ whole genome shotgun (WGS) entry which is preliminary data.</text>
</comment>
<dbReference type="PANTHER" id="PTHR35604">
    <property type="entry name" value="TRANSPOSASE INSH FOR INSERTION SEQUENCE ELEMENT IS5A-RELATED"/>
    <property type="match status" value="1"/>
</dbReference>
<dbReference type="GO" id="GO:0016491">
    <property type="term" value="F:oxidoreductase activity"/>
    <property type="evidence" value="ECO:0007669"/>
    <property type="project" value="UniProtKB-KW"/>
</dbReference>
<dbReference type="EMBL" id="AFHQ01000039">
    <property type="protein sequence ID" value="EGK59169.1"/>
    <property type="molecule type" value="Genomic_DNA"/>
</dbReference>
<dbReference type="eggNOG" id="COG3039">
    <property type="taxonomic scope" value="Bacteria"/>
</dbReference>
<dbReference type="HOGENOM" id="CLU_049873_11_2_9"/>
<proteinExistence type="predicted"/>
<evidence type="ECO:0000313" key="2">
    <source>
        <dbReference type="EMBL" id="EGK59169.1"/>
    </source>
</evidence>
<reference evidence="2 3" key="1">
    <citation type="submission" date="2011-04" db="EMBL/GenBank/DDBJ databases">
        <authorList>
            <person name="Muzny D."/>
            <person name="Qin X."/>
            <person name="Deng J."/>
            <person name="Jiang H."/>
            <person name="Liu Y."/>
            <person name="Qu J."/>
            <person name="Song X.-Z."/>
            <person name="Zhang L."/>
            <person name="Thornton R."/>
            <person name="Coyle M."/>
            <person name="Francisco L."/>
            <person name="Jackson L."/>
            <person name="Javaid M."/>
            <person name="Korchina V."/>
            <person name="Kovar C."/>
            <person name="Mata R."/>
            <person name="Mathew T."/>
            <person name="Ngo R."/>
            <person name="Nguyen L."/>
            <person name="Nguyen N."/>
            <person name="Okwuonu G."/>
            <person name="Ongeri F."/>
            <person name="Pham C."/>
            <person name="Simmons D."/>
            <person name="Wilczek-Boney K."/>
            <person name="Hale W."/>
            <person name="Jakkamsetti A."/>
            <person name="Pham P."/>
            <person name="Ruth R."/>
            <person name="San Lucas F."/>
            <person name="Warren J."/>
            <person name="Zhang J."/>
            <person name="Zhao Z."/>
            <person name="Zhou C."/>
            <person name="Zhu D."/>
            <person name="Lee S."/>
            <person name="Bess C."/>
            <person name="Blankenburg K."/>
            <person name="Forbes L."/>
            <person name="Fu Q."/>
            <person name="Gubbala S."/>
            <person name="Hirani K."/>
            <person name="Jayaseelan J.C."/>
            <person name="Lara F."/>
            <person name="Munidasa M."/>
            <person name="Palculict T."/>
            <person name="Patil S."/>
            <person name="Pu L.-L."/>
            <person name="Saada N."/>
            <person name="Tang L."/>
            <person name="Weissenberger G."/>
            <person name="Zhu Y."/>
            <person name="Hemphill L."/>
            <person name="Shang Y."/>
            <person name="Youmans B."/>
            <person name="Ayvaz T."/>
            <person name="Ross M."/>
            <person name="Santibanez J."/>
            <person name="Aqrawi P."/>
            <person name="Gross S."/>
            <person name="Joshi V."/>
            <person name="Fowler G."/>
            <person name="Nazareth L."/>
            <person name="Reid J."/>
            <person name="Worley K."/>
            <person name="Petrosino J."/>
            <person name="Highlander S."/>
            <person name="Gibbs R."/>
        </authorList>
    </citation>
    <scope>NUCLEOTIDE SEQUENCE [LARGE SCALE GENOMIC DNA]</scope>
    <source>
        <strain evidence="2 3">DSM 2778</strain>
    </source>
</reference>
<dbReference type="InterPro" id="IPR008490">
    <property type="entry name" value="Transposase_InsH_N"/>
</dbReference>
<dbReference type="RefSeq" id="WP_006306729.1">
    <property type="nucleotide sequence ID" value="NZ_GL892076.1"/>
</dbReference>